<keyword evidence="7" id="KW-1133">Transmembrane helix</keyword>
<organism evidence="10 11">
    <name type="scientific">Peribacillus simplex</name>
    <dbReference type="NCBI Taxonomy" id="1478"/>
    <lineage>
        <taxon>Bacteria</taxon>
        <taxon>Bacillati</taxon>
        <taxon>Bacillota</taxon>
        <taxon>Bacilli</taxon>
        <taxon>Bacillales</taxon>
        <taxon>Bacillaceae</taxon>
        <taxon>Peribacillus</taxon>
    </lineage>
</organism>
<accession>A0AA90NY08</accession>
<evidence type="ECO:0000256" key="7">
    <source>
        <dbReference type="ARBA" id="ARBA00022989"/>
    </source>
</evidence>
<evidence type="ECO:0000256" key="8">
    <source>
        <dbReference type="PROSITE-ProRule" id="PRU00421"/>
    </source>
</evidence>
<dbReference type="AlphaFoldDB" id="A0AA90NY08"/>
<evidence type="ECO:0000256" key="6">
    <source>
        <dbReference type="ARBA" id="ARBA00022777"/>
    </source>
</evidence>
<dbReference type="GO" id="GO:0090563">
    <property type="term" value="F:protein-phosphocysteine-sugar phosphotransferase activity"/>
    <property type="evidence" value="ECO:0007669"/>
    <property type="project" value="TreeGrafter"/>
</dbReference>
<keyword evidence="7" id="KW-0472">Membrane</keyword>
<evidence type="ECO:0000256" key="3">
    <source>
        <dbReference type="ARBA" id="ARBA00022679"/>
    </source>
</evidence>
<protein>
    <submittedName>
        <fullName evidence="10">Glucose PTS transporter subunit EIIB</fullName>
        <ecNumber evidence="10">2.7.1.-</ecNumber>
    </submittedName>
</protein>
<keyword evidence="6" id="KW-0418">Kinase</keyword>
<evidence type="ECO:0000259" key="9">
    <source>
        <dbReference type="PROSITE" id="PS51098"/>
    </source>
</evidence>
<dbReference type="GO" id="GO:0005886">
    <property type="term" value="C:plasma membrane"/>
    <property type="evidence" value="ECO:0007669"/>
    <property type="project" value="TreeGrafter"/>
</dbReference>
<gene>
    <name evidence="10" type="ORF">Q8G35_24410</name>
</gene>
<keyword evidence="1" id="KW-0813">Transport</keyword>
<dbReference type="Proteomes" id="UP001178277">
    <property type="component" value="Unassembled WGS sequence"/>
</dbReference>
<feature type="domain" description="PTS EIIB type-1" evidence="9">
    <location>
        <begin position="21"/>
        <end position="77"/>
    </location>
</feature>
<dbReference type="InterPro" id="IPR050429">
    <property type="entry name" value="PTS_Glucose_EIICBA"/>
</dbReference>
<dbReference type="GO" id="GO:0016301">
    <property type="term" value="F:kinase activity"/>
    <property type="evidence" value="ECO:0007669"/>
    <property type="project" value="UniProtKB-KW"/>
</dbReference>
<dbReference type="Pfam" id="PF00367">
    <property type="entry name" value="PTS_EIIB"/>
    <property type="match status" value="1"/>
</dbReference>
<keyword evidence="3 10" id="KW-0808">Transferase</keyword>
<dbReference type="PANTHER" id="PTHR30009">
    <property type="entry name" value="CYTOCHROME C-TYPE SYNTHESIS PROTEIN AND PTS TRANSMEMBRANE COMPONENT"/>
    <property type="match status" value="1"/>
</dbReference>
<dbReference type="Gene3D" id="3.30.1360.60">
    <property type="entry name" value="Glucose permease domain IIB"/>
    <property type="match status" value="1"/>
</dbReference>
<keyword evidence="5" id="KW-0812">Transmembrane</keyword>
<name>A0AA90NY08_9BACI</name>
<dbReference type="PANTHER" id="PTHR30009:SF20">
    <property type="entry name" value="PTS SYSTEM GLUCOSE-SPECIFIC EIICB COMPONENT-RELATED"/>
    <property type="match status" value="1"/>
</dbReference>
<dbReference type="GO" id="GO:0009401">
    <property type="term" value="P:phosphoenolpyruvate-dependent sugar phosphotransferase system"/>
    <property type="evidence" value="ECO:0007669"/>
    <property type="project" value="UniProtKB-KW"/>
</dbReference>
<sequence>MISKFDLKTPGREVETAEELSELPRNILAALGGHENITHLDERITRLRVSVNHIGKVDKDRLKGLGAAGVLEVGNNI</sequence>
<dbReference type="SUPFAM" id="SSF55604">
    <property type="entry name" value="Glucose permease domain IIB"/>
    <property type="match status" value="1"/>
</dbReference>
<evidence type="ECO:0000256" key="4">
    <source>
        <dbReference type="ARBA" id="ARBA00022683"/>
    </source>
</evidence>
<dbReference type="InterPro" id="IPR001996">
    <property type="entry name" value="PTS_IIB_1"/>
</dbReference>
<dbReference type="InterPro" id="IPR036878">
    <property type="entry name" value="Glu_permease_IIB"/>
</dbReference>
<dbReference type="EC" id="2.7.1.-" evidence="10"/>
<comment type="caution">
    <text evidence="10">The sequence shown here is derived from an EMBL/GenBank/DDBJ whole genome shotgun (WGS) entry which is preliminary data.</text>
</comment>
<dbReference type="GO" id="GO:0008982">
    <property type="term" value="F:protein-N(PI)-phosphohistidine-sugar phosphotransferase activity"/>
    <property type="evidence" value="ECO:0007669"/>
    <property type="project" value="InterPro"/>
</dbReference>
<dbReference type="EMBL" id="JAUUTP010000041">
    <property type="protein sequence ID" value="MDP1421428.1"/>
    <property type="molecule type" value="Genomic_DNA"/>
</dbReference>
<evidence type="ECO:0000256" key="5">
    <source>
        <dbReference type="ARBA" id="ARBA00022692"/>
    </source>
</evidence>
<evidence type="ECO:0000256" key="1">
    <source>
        <dbReference type="ARBA" id="ARBA00022448"/>
    </source>
</evidence>
<proteinExistence type="predicted"/>
<reference evidence="10" key="1">
    <citation type="submission" date="2023-07" db="EMBL/GenBank/DDBJ databases">
        <title>Murine gut Bacillus species.</title>
        <authorList>
            <person name="Gutman E."/>
            <person name="Hashuel R."/>
            <person name="Litvak Y."/>
        </authorList>
    </citation>
    <scope>NUCLEOTIDE SEQUENCE</scope>
    <source>
        <strain evidence="10">RU283</strain>
    </source>
</reference>
<dbReference type="PROSITE" id="PS51098">
    <property type="entry name" value="PTS_EIIB_TYPE_1"/>
    <property type="match status" value="1"/>
</dbReference>
<keyword evidence="4" id="KW-0598">Phosphotransferase system</keyword>
<evidence type="ECO:0000256" key="2">
    <source>
        <dbReference type="ARBA" id="ARBA00022597"/>
    </source>
</evidence>
<evidence type="ECO:0000313" key="10">
    <source>
        <dbReference type="EMBL" id="MDP1421428.1"/>
    </source>
</evidence>
<comment type="caution">
    <text evidence="8">Lacks conserved residue(s) required for the propagation of feature annotation.</text>
</comment>
<dbReference type="InterPro" id="IPR018113">
    <property type="entry name" value="PTrfase_EIIB_Cys"/>
</dbReference>
<evidence type="ECO:0000313" key="11">
    <source>
        <dbReference type="Proteomes" id="UP001178277"/>
    </source>
</evidence>
<dbReference type="NCBIfam" id="TIGR00826">
    <property type="entry name" value="EIIB_glc"/>
    <property type="match status" value="1"/>
</dbReference>
<keyword evidence="2" id="KW-0762">Sugar transport</keyword>